<keyword evidence="3" id="KW-0813">Transport</keyword>
<dbReference type="PROSITE" id="PS50283">
    <property type="entry name" value="NA_SOLUT_SYMP_3"/>
    <property type="match status" value="1"/>
</dbReference>
<keyword evidence="8" id="KW-0915">Sodium</keyword>
<evidence type="ECO:0000256" key="7">
    <source>
        <dbReference type="ARBA" id="ARBA00022989"/>
    </source>
</evidence>
<evidence type="ECO:0000256" key="6">
    <source>
        <dbReference type="ARBA" id="ARBA00022847"/>
    </source>
</evidence>
<proteinExistence type="inferred from homology"/>
<dbReference type="GO" id="GO:0006814">
    <property type="term" value="P:sodium ion transport"/>
    <property type="evidence" value="ECO:0007669"/>
    <property type="project" value="UniProtKB-KW"/>
</dbReference>
<gene>
    <name evidence="13" type="ORF">METZ01_LOCUS302289</name>
</gene>
<feature type="transmembrane region" description="Helical" evidence="12">
    <location>
        <begin position="273"/>
        <end position="294"/>
    </location>
</feature>
<keyword evidence="6" id="KW-0769">Symport</keyword>
<keyword evidence="7 12" id="KW-1133">Transmembrane helix</keyword>
<feature type="transmembrane region" description="Helical" evidence="12">
    <location>
        <begin position="154"/>
        <end position="171"/>
    </location>
</feature>
<dbReference type="GO" id="GO:0005886">
    <property type="term" value="C:plasma membrane"/>
    <property type="evidence" value="ECO:0007669"/>
    <property type="project" value="UniProtKB-SubCell"/>
</dbReference>
<evidence type="ECO:0000256" key="5">
    <source>
        <dbReference type="ARBA" id="ARBA00022692"/>
    </source>
</evidence>
<evidence type="ECO:0000256" key="11">
    <source>
        <dbReference type="ARBA" id="ARBA00023201"/>
    </source>
</evidence>
<feature type="transmembrane region" description="Helical" evidence="12">
    <location>
        <begin position="324"/>
        <end position="348"/>
    </location>
</feature>
<feature type="transmembrane region" description="Helical" evidence="12">
    <location>
        <begin position="118"/>
        <end position="142"/>
    </location>
</feature>
<organism evidence="13">
    <name type="scientific">marine metagenome</name>
    <dbReference type="NCBI Taxonomy" id="408172"/>
    <lineage>
        <taxon>unclassified sequences</taxon>
        <taxon>metagenomes</taxon>
        <taxon>ecological metagenomes</taxon>
    </lineage>
</organism>
<dbReference type="Gene3D" id="1.20.1730.10">
    <property type="entry name" value="Sodium/glucose cotransporter"/>
    <property type="match status" value="1"/>
</dbReference>
<dbReference type="EMBL" id="UINC01094305">
    <property type="protein sequence ID" value="SVC49435.1"/>
    <property type="molecule type" value="Genomic_DNA"/>
</dbReference>
<keyword evidence="11" id="KW-0739">Sodium transport</keyword>
<evidence type="ECO:0000256" key="1">
    <source>
        <dbReference type="ARBA" id="ARBA00004651"/>
    </source>
</evidence>
<evidence type="ECO:0000256" key="12">
    <source>
        <dbReference type="SAM" id="Phobius"/>
    </source>
</evidence>
<dbReference type="InterPro" id="IPR038377">
    <property type="entry name" value="Na/Glc_symporter_sf"/>
</dbReference>
<comment type="subcellular location">
    <subcellularLocation>
        <location evidence="1">Cell membrane</location>
        <topology evidence="1">Multi-pass membrane protein</topology>
    </subcellularLocation>
</comment>
<feature type="transmembrane region" description="Helical" evidence="12">
    <location>
        <begin position="235"/>
        <end position="253"/>
    </location>
</feature>
<evidence type="ECO:0000256" key="9">
    <source>
        <dbReference type="ARBA" id="ARBA00023065"/>
    </source>
</evidence>
<dbReference type="AlphaFoldDB" id="A0A382MMU6"/>
<feature type="transmembrane region" description="Helical" evidence="12">
    <location>
        <begin position="6"/>
        <end position="22"/>
    </location>
</feature>
<feature type="non-terminal residue" evidence="13">
    <location>
        <position position="352"/>
    </location>
</feature>
<evidence type="ECO:0000313" key="13">
    <source>
        <dbReference type="EMBL" id="SVC49435.1"/>
    </source>
</evidence>
<feature type="transmembrane region" description="Helical" evidence="12">
    <location>
        <begin position="73"/>
        <end position="97"/>
    </location>
</feature>
<evidence type="ECO:0008006" key="14">
    <source>
        <dbReference type="Google" id="ProtNLM"/>
    </source>
</evidence>
<dbReference type="PANTHER" id="PTHR48086:SF3">
    <property type="entry name" value="SODIUM_PROLINE SYMPORTER"/>
    <property type="match status" value="1"/>
</dbReference>
<evidence type="ECO:0000256" key="2">
    <source>
        <dbReference type="ARBA" id="ARBA00006434"/>
    </source>
</evidence>
<dbReference type="PANTHER" id="PTHR48086">
    <property type="entry name" value="SODIUM/PROLINE SYMPORTER-RELATED"/>
    <property type="match status" value="1"/>
</dbReference>
<dbReference type="Pfam" id="PF00474">
    <property type="entry name" value="SSF"/>
    <property type="match status" value="1"/>
</dbReference>
<evidence type="ECO:0000256" key="10">
    <source>
        <dbReference type="ARBA" id="ARBA00023136"/>
    </source>
</evidence>
<evidence type="ECO:0000256" key="3">
    <source>
        <dbReference type="ARBA" id="ARBA00022448"/>
    </source>
</evidence>
<comment type="similarity">
    <text evidence="2">Belongs to the sodium:solute symporter (SSF) (TC 2.A.21) family.</text>
</comment>
<keyword evidence="10 12" id="KW-0472">Membrane</keyword>
<evidence type="ECO:0000256" key="4">
    <source>
        <dbReference type="ARBA" id="ARBA00022475"/>
    </source>
</evidence>
<dbReference type="GO" id="GO:0015293">
    <property type="term" value="F:symporter activity"/>
    <property type="evidence" value="ECO:0007669"/>
    <property type="project" value="UniProtKB-KW"/>
</dbReference>
<dbReference type="InterPro" id="IPR001734">
    <property type="entry name" value="Na/solute_symporter"/>
</dbReference>
<keyword evidence="9" id="KW-0406">Ion transport</keyword>
<keyword evidence="5 12" id="KW-0812">Transmembrane</keyword>
<name>A0A382MMU6_9ZZZZ</name>
<sequence length="352" mass="37574">MTTFDWTIVITLNLFVFAYGAWQARRTRSAMDWFLGGRALPFWIVGLSMFATSVDGGEYVSINGQSYKDGLSIIAGLMLGTIIGAIVAAFLVVPGMYRAGHFTNAEYLENRFGPTARFLSVLVQIQYRTSVLATIAVSLQLVLREMAGLSPGTAWALVVGLALVTALYAAWGGLKTVAMTDVLLAAIMVTGIGVLWTVVWGKAGGWEGFRQILEADPGTGDSPIRAGDRMPGSSHPLIVLLGWICVVTGYFVVNHTQTMKLFGVRSLWDLKMAALLGGALIMASFVFSGGLGLLGRSLFPDLAKPDMIYPRMVSEFLMPGLKGLVVAGLLAASISTFTGVGAALSALFTRDL</sequence>
<dbReference type="InterPro" id="IPR050277">
    <property type="entry name" value="Sodium:Solute_Symporter"/>
</dbReference>
<evidence type="ECO:0000256" key="8">
    <source>
        <dbReference type="ARBA" id="ARBA00023053"/>
    </source>
</evidence>
<accession>A0A382MMU6</accession>
<reference evidence="13" key="1">
    <citation type="submission" date="2018-05" db="EMBL/GenBank/DDBJ databases">
        <authorList>
            <person name="Lanie J.A."/>
            <person name="Ng W.-L."/>
            <person name="Kazmierczak K.M."/>
            <person name="Andrzejewski T.M."/>
            <person name="Davidsen T.M."/>
            <person name="Wayne K.J."/>
            <person name="Tettelin H."/>
            <person name="Glass J.I."/>
            <person name="Rusch D."/>
            <person name="Podicherti R."/>
            <person name="Tsui H.-C.T."/>
            <person name="Winkler M.E."/>
        </authorList>
    </citation>
    <scope>NUCLEOTIDE SEQUENCE</scope>
</reference>
<protein>
    <recommendedName>
        <fullName evidence="14">Sodium:solute symporter</fullName>
    </recommendedName>
</protein>
<feature type="transmembrane region" description="Helical" evidence="12">
    <location>
        <begin position="183"/>
        <end position="201"/>
    </location>
</feature>
<feature type="transmembrane region" description="Helical" evidence="12">
    <location>
        <begin position="34"/>
        <end position="53"/>
    </location>
</feature>
<keyword evidence="4" id="KW-1003">Cell membrane</keyword>